<dbReference type="InterPro" id="IPR036390">
    <property type="entry name" value="WH_DNA-bd_sf"/>
</dbReference>
<dbReference type="Pfam" id="PF02082">
    <property type="entry name" value="Rrf2"/>
    <property type="match status" value="1"/>
</dbReference>
<dbReference type="SUPFAM" id="SSF51905">
    <property type="entry name" value="FAD/NAD(P)-binding domain"/>
    <property type="match status" value="1"/>
</dbReference>
<evidence type="ECO:0000313" key="3">
    <source>
        <dbReference type="Proteomes" id="UP000539538"/>
    </source>
</evidence>
<evidence type="ECO:0000259" key="1">
    <source>
        <dbReference type="Pfam" id="PF07992"/>
    </source>
</evidence>
<evidence type="ECO:0000313" key="2">
    <source>
        <dbReference type="EMBL" id="MBB4650152.1"/>
    </source>
</evidence>
<reference evidence="2 3" key="1">
    <citation type="submission" date="2020-08" db="EMBL/GenBank/DDBJ databases">
        <title>Genomic Encyclopedia of Type Strains, Phase IV (KMG-IV): sequencing the most valuable type-strain genomes for metagenomic binning, comparative biology and taxonomic classification.</title>
        <authorList>
            <person name="Goeker M."/>
        </authorList>
    </citation>
    <scope>NUCLEOTIDE SEQUENCE [LARGE SCALE GENOMIC DNA]</scope>
    <source>
        <strain evidence="2 3">DSM 7050</strain>
    </source>
</reference>
<name>A0ABR6L029_9HYPH</name>
<dbReference type="InterPro" id="IPR023753">
    <property type="entry name" value="FAD/NAD-binding_dom"/>
</dbReference>
<dbReference type="PRINTS" id="PR00368">
    <property type="entry name" value="FADPNR"/>
</dbReference>
<protein>
    <submittedName>
        <fullName evidence="2">Thioredoxin reductase/DNA-binding IscR family transcriptional regulator</fullName>
    </submittedName>
</protein>
<dbReference type="Gene3D" id="1.10.10.10">
    <property type="entry name" value="Winged helix-like DNA-binding domain superfamily/Winged helix DNA-binding domain"/>
    <property type="match status" value="1"/>
</dbReference>
<gene>
    <name evidence="2" type="ORF">GGQ99_001874</name>
</gene>
<dbReference type="InterPro" id="IPR000944">
    <property type="entry name" value="Tscrpt_reg_Rrf2"/>
</dbReference>
<dbReference type="PRINTS" id="PR00469">
    <property type="entry name" value="PNDRDTASEII"/>
</dbReference>
<accession>A0ABR6L029</accession>
<dbReference type="RefSeq" id="WP_183262212.1">
    <property type="nucleotide sequence ID" value="NZ_BAAAVZ010000003.1"/>
</dbReference>
<dbReference type="Gene3D" id="3.50.50.60">
    <property type="entry name" value="FAD/NAD(P)-binding domain"/>
    <property type="match status" value="2"/>
</dbReference>
<dbReference type="SUPFAM" id="SSF46785">
    <property type="entry name" value="Winged helix' DNA-binding domain"/>
    <property type="match status" value="1"/>
</dbReference>
<comment type="caution">
    <text evidence="2">The sequence shown here is derived from an EMBL/GenBank/DDBJ whole genome shotgun (WGS) entry which is preliminary data.</text>
</comment>
<feature type="domain" description="FAD/NAD(P)-binding" evidence="1">
    <location>
        <begin position="153"/>
        <end position="433"/>
    </location>
</feature>
<proteinExistence type="predicted"/>
<dbReference type="PROSITE" id="PS51197">
    <property type="entry name" value="HTH_RRF2_2"/>
    <property type="match status" value="1"/>
</dbReference>
<keyword evidence="3" id="KW-1185">Reference proteome</keyword>
<dbReference type="PANTHER" id="PTHR33221:SF15">
    <property type="entry name" value="HTH-TYPE TRANSCRIPTIONAL REGULATOR YWGB-RELATED"/>
    <property type="match status" value="1"/>
</dbReference>
<dbReference type="InterPro" id="IPR036388">
    <property type="entry name" value="WH-like_DNA-bd_sf"/>
</dbReference>
<dbReference type="Proteomes" id="UP000539538">
    <property type="component" value="Unassembled WGS sequence"/>
</dbReference>
<dbReference type="InterPro" id="IPR036188">
    <property type="entry name" value="FAD/NAD-bd_sf"/>
</dbReference>
<sequence length="458" mass="48639">MKHDSRLSATLHALLHMADHGKPMTSDHLALCLRTNPVVVRRTMAGLREAGFVTSERGHGGGWTLVRDLASVSLRDIHLALGEPVLLPLSPATENPGCLVEQAVNHALDDTFREAQALLLERFGQIRLSDLAADFSRRMATHNMQKEITMQHDAIIVGGSFAGLAGALVLARTRRRVLVIDAGMPRNRFAARSHGVLGHDGRAGGELLAEARAQFLAYPSASLVSGEAVAAETTEEGIAVRLADGTLHQGRRMLIATGVRDDLPAIPGLAERWGETVLHCPYCHAYEIGGGPIGVLATTALSHHQASLLADWGDTTYFADANFPLDEATAALLSARNVRIEDTPFTAVEGSAPGIDGVRLADGRLVPVKALFIGAPLRMASPLAQQIGCAFDETRLGVKIRTDGFKQTTVRNVFAAGDAATEMHNITLASADGVFAALAIHRSLIEEDAATSLNATAA</sequence>
<organism evidence="2 3">
    <name type="scientific">Aminobacter niigataensis</name>
    <dbReference type="NCBI Taxonomy" id="83265"/>
    <lineage>
        <taxon>Bacteria</taxon>
        <taxon>Pseudomonadati</taxon>
        <taxon>Pseudomonadota</taxon>
        <taxon>Alphaproteobacteria</taxon>
        <taxon>Hyphomicrobiales</taxon>
        <taxon>Phyllobacteriaceae</taxon>
        <taxon>Aminobacter</taxon>
    </lineage>
</organism>
<dbReference type="Pfam" id="PF07992">
    <property type="entry name" value="Pyr_redox_2"/>
    <property type="match status" value="1"/>
</dbReference>
<dbReference type="EMBL" id="JACHOT010000001">
    <property type="protein sequence ID" value="MBB4650152.1"/>
    <property type="molecule type" value="Genomic_DNA"/>
</dbReference>
<dbReference type="PANTHER" id="PTHR33221">
    <property type="entry name" value="WINGED HELIX-TURN-HELIX TRANSCRIPTIONAL REGULATOR, RRF2 FAMILY"/>
    <property type="match status" value="1"/>
</dbReference>